<feature type="region of interest" description="Disordered" evidence="1">
    <location>
        <begin position="118"/>
        <end position="143"/>
    </location>
</feature>
<dbReference type="Pfam" id="PF25607">
    <property type="entry name" value="DUF7939"/>
    <property type="match status" value="1"/>
</dbReference>
<feature type="chain" id="PRO_5022710595" description="DUF7939 domain-containing protein" evidence="3">
    <location>
        <begin position="22"/>
        <end position="427"/>
    </location>
</feature>
<sequence precursor="true">MNRLSLGILLLVMAWTSTCLAQQKTVEASLKKKTAWTGEAVPMQVKLFSPGPFDGTPAFDLPQLPLTTIIKTPGSPVVQNEEVDGESWFTQLYEFVIYTQREGEIVIPTFQVRFEGKRTFTGDPEPMSGKTKELDFQSKRPPGTRQMGVVVAASGMENSQAWDPDTTDPIKAGDVIERKITRQADDTTAMMFSPIDTAAPAGVQLYSRDPVVQDDNERGAFHAQRIDTIKYQFPRGGAFDLPDIALVWWDTKSNSLQKQTLEGKSITVLPAAQHAAEPPASPLRRAMSVIIPIALIALGVWVLRRPISKAVARWQAERNSPVNRAAKQLHSACRSNDTEAAYVALIDWQHAMGASDPSWRSRLSAALVSELDQQSAALAKLLYAGAARETHWQGNQLAGTFAQIRRELAHPRVKRRAEDALPDLNPT</sequence>
<evidence type="ECO:0000313" key="5">
    <source>
        <dbReference type="EMBL" id="TWT73123.1"/>
    </source>
</evidence>
<accession>A0A5C5YE78</accession>
<dbReference type="EMBL" id="SJPK01000003">
    <property type="protein sequence ID" value="TWT73123.1"/>
    <property type="molecule type" value="Genomic_DNA"/>
</dbReference>
<feature type="signal peptide" evidence="3">
    <location>
        <begin position="1"/>
        <end position="21"/>
    </location>
</feature>
<evidence type="ECO:0000256" key="3">
    <source>
        <dbReference type="SAM" id="SignalP"/>
    </source>
</evidence>
<evidence type="ECO:0000256" key="1">
    <source>
        <dbReference type="SAM" id="MobiDB-lite"/>
    </source>
</evidence>
<proteinExistence type="predicted"/>
<feature type="domain" description="DUF7939" evidence="4">
    <location>
        <begin position="323"/>
        <end position="406"/>
    </location>
</feature>
<dbReference type="PANTHER" id="PTHR40940:SF1">
    <property type="entry name" value="PROTEIN BATD"/>
    <property type="match status" value="1"/>
</dbReference>
<keyword evidence="2" id="KW-1133">Transmembrane helix</keyword>
<dbReference type="InterPro" id="IPR057699">
    <property type="entry name" value="DUF7939"/>
</dbReference>
<dbReference type="PANTHER" id="PTHR40940">
    <property type="entry name" value="PROTEIN BATD-RELATED"/>
    <property type="match status" value="1"/>
</dbReference>
<evidence type="ECO:0000256" key="2">
    <source>
        <dbReference type="SAM" id="Phobius"/>
    </source>
</evidence>
<reference evidence="5 6" key="1">
    <citation type="submission" date="2019-02" db="EMBL/GenBank/DDBJ databases">
        <title>Deep-cultivation of Planctomycetes and their phenomic and genomic characterization uncovers novel biology.</title>
        <authorList>
            <person name="Wiegand S."/>
            <person name="Jogler M."/>
            <person name="Boedeker C."/>
            <person name="Pinto D."/>
            <person name="Vollmers J."/>
            <person name="Rivas-Marin E."/>
            <person name="Kohn T."/>
            <person name="Peeters S.H."/>
            <person name="Heuer A."/>
            <person name="Rast P."/>
            <person name="Oberbeckmann S."/>
            <person name="Bunk B."/>
            <person name="Jeske O."/>
            <person name="Meyerdierks A."/>
            <person name="Storesund J.E."/>
            <person name="Kallscheuer N."/>
            <person name="Luecker S."/>
            <person name="Lage O.M."/>
            <person name="Pohl T."/>
            <person name="Merkel B.J."/>
            <person name="Hornburger P."/>
            <person name="Mueller R.-W."/>
            <person name="Bruemmer F."/>
            <person name="Labrenz M."/>
            <person name="Spormann A.M."/>
            <person name="Op Den Camp H."/>
            <person name="Overmann J."/>
            <person name="Amann R."/>
            <person name="Jetten M.S.M."/>
            <person name="Mascher T."/>
            <person name="Medema M.H."/>
            <person name="Devos D.P."/>
            <person name="Kaster A.-K."/>
            <person name="Ovreas L."/>
            <person name="Rohde M."/>
            <person name="Galperin M.Y."/>
            <person name="Jogler C."/>
        </authorList>
    </citation>
    <scope>NUCLEOTIDE SEQUENCE [LARGE SCALE GENOMIC DNA]</scope>
    <source>
        <strain evidence="5 6">CA85</strain>
    </source>
</reference>
<keyword evidence="2" id="KW-0472">Membrane</keyword>
<keyword evidence="3" id="KW-0732">Signal</keyword>
<dbReference type="RefSeq" id="WP_146390695.1">
    <property type="nucleotide sequence ID" value="NZ_SJPK01000003.1"/>
</dbReference>
<name>A0A5C5YE78_9BACT</name>
<evidence type="ECO:0000313" key="6">
    <source>
        <dbReference type="Proteomes" id="UP000318053"/>
    </source>
</evidence>
<gene>
    <name evidence="5" type="ORF">CA85_15900</name>
</gene>
<dbReference type="Proteomes" id="UP000318053">
    <property type="component" value="Unassembled WGS sequence"/>
</dbReference>
<evidence type="ECO:0000259" key="4">
    <source>
        <dbReference type="Pfam" id="PF25607"/>
    </source>
</evidence>
<feature type="transmembrane region" description="Helical" evidence="2">
    <location>
        <begin position="286"/>
        <end position="303"/>
    </location>
</feature>
<keyword evidence="6" id="KW-1185">Reference proteome</keyword>
<dbReference type="InterPro" id="IPR025738">
    <property type="entry name" value="BatD"/>
</dbReference>
<dbReference type="AlphaFoldDB" id="A0A5C5YE78"/>
<organism evidence="5 6">
    <name type="scientific">Allorhodopirellula solitaria</name>
    <dbReference type="NCBI Taxonomy" id="2527987"/>
    <lineage>
        <taxon>Bacteria</taxon>
        <taxon>Pseudomonadati</taxon>
        <taxon>Planctomycetota</taxon>
        <taxon>Planctomycetia</taxon>
        <taxon>Pirellulales</taxon>
        <taxon>Pirellulaceae</taxon>
        <taxon>Allorhodopirellula</taxon>
    </lineage>
</organism>
<protein>
    <recommendedName>
        <fullName evidence="4">DUF7939 domain-containing protein</fullName>
    </recommendedName>
</protein>
<dbReference type="OrthoDB" id="265905at2"/>
<comment type="caution">
    <text evidence="5">The sequence shown here is derived from an EMBL/GenBank/DDBJ whole genome shotgun (WGS) entry which is preliminary data.</text>
</comment>
<keyword evidence="2" id="KW-0812">Transmembrane</keyword>